<dbReference type="EC" id="2.7.13.3" evidence="2"/>
<dbReference type="SUPFAM" id="SSF47384">
    <property type="entry name" value="Homodimeric domain of signal transducing histidine kinase"/>
    <property type="match status" value="1"/>
</dbReference>
<feature type="transmembrane region" description="Helical" evidence="5">
    <location>
        <begin position="48"/>
        <end position="68"/>
    </location>
</feature>
<comment type="catalytic activity">
    <reaction evidence="1">
        <text>ATP + protein L-histidine = ADP + protein N-phospho-L-histidine.</text>
        <dbReference type="EC" id="2.7.13.3"/>
    </reaction>
</comment>
<keyword evidence="8" id="KW-0808">Transferase</keyword>
<dbReference type="Gene3D" id="3.30.565.10">
    <property type="entry name" value="Histidine kinase-like ATPase, C-terminal domain"/>
    <property type="match status" value="1"/>
</dbReference>
<keyword evidence="5" id="KW-0812">Transmembrane</keyword>
<evidence type="ECO:0000313" key="8">
    <source>
        <dbReference type="EMBL" id="KAK4402138.1"/>
    </source>
</evidence>
<protein>
    <recommendedName>
        <fullName evidence="2">histidine kinase</fullName>
        <ecNumber evidence="2">2.7.13.3</ecNumber>
    </recommendedName>
</protein>
<dbReference type="InterPro" id="IPR050956">
    <property type="entry name" value="2C_system_His_kinase"/>
</dbReference>
<evidence type="ECO:0000256" key="3">
    <source>
        <dbReference type="ARBA" id="ARBA00022553"/>
    </source>
</evidence>
<dbReference type="PANTHER" id="PTHR43719:SF50">
    <property type="entry name" value="HISTIDINE KINASE CKI1-LIKE ISOFORM X1"/>
    <property type="match status" value="1"/>
</dbReference>
<dbReference type="Gene3D" id="1.10.287.130">
    <property type="match status" value="1"/>
</dbReference>
<dbReference type="SMART" id="SM00448">
    <property type="entry name" value="REC"/>
    <property type="match status" value="1"/>
</dbReference>
<dbReference type="InterPro" id="IPR003594">
    <property type="entry name" value="HATPase_dom"/>
</dbReference>
<dbReference type="PANTHER" id="PTHR43719">
    <property type="entry name" value="TWO-COMPONENT HISTIDINE KINASE"/>
    <property type="match status" value="1"/>
</dbReference>
<comment type="caution">
    <text evidence="8">The sequence shown here is derived from an EMBL/GenBank/DDBJ whole genome shotgun (WGS) entry which is preliminary data.</text>
</comment>
<dbReference type="CDD" id="cd17546">
    <property type="entry name" value="REC_hyHK_CKI1_RcsC-like"/>
    <property type="match status" value="1"/>
</dbReference>
<dbReference type="PROSITE" id="PS50110">
    <property type="entry name" value="RESPONSE_REGULATORY"/>
    <property type="match status" value="1"/>
</dbReference>
<dbReference type="CDD" id="cd00082">
    <property type="entry name" value="HisKA"/>
    <property type="match status" value="1"/>
</dbReference>
<dbReference type="AlphaFoldDB" id="A0AAE2BY75"/>
<dbReference type="EMBL" id="JACGWL010000005">
    <property type="protein sequence ID" value="KAK4402138.1"/>
    <property type="molecule type" value="Genomic_DNA"/>
</dbReference>
<name>A0AAE2BY75_9LAMI</name>
<dbReference type="SMART" id="SM00388">
    <property type="entry name" value="HisKA"/>
    <property type="match status" value="1"/>
</dbReference>
<dbReference type="InterPro" id="IPR036097">
    <property type="entry name" value="HisK_dim/P_sf"/>
</dbReference>
<dbReference type="SMART" id="SM00387">
    <property type="entry name" value="HATPase_c"/>
    <property type="match status" value="1"/>
</dbReference>
<feature type="modified residue" description="4-aspartylphosphate" evidence="4">
    <location>
        <position position="1015"/>
    </location>
</feature>
<organism evidence="8 9">
    <name type="scientific">Sesamum angolense</name>
    <dbReference type="NCBI Taxonomy" id="2727404"/>
    <lineage>
        <taxon>Eukaryota</taxon>
        <taxon>Viridiplantae</taxon>
        <taxon>Streptophyta</taxon>
        <taxon>Embryophyta</taxon>
        <taxon>Tracheophyta</taxon>
        <taxon>Spermatophyta</taxon>
        <taxon>Magnoliopsida</taxon>
        <taxon>eudicotyledons</taxon>
        <taxon>Gunneridae</taxon>
        <taxon>Pentapetalae</taxon>
        <taxon>asterids</taxon>
        <taxon>lamiids</taxon>
        <taxon>Lamiales</taxon>
        <taxon>Pedaliaceae</taxon>
        <taxon>Sesamum</taxon>
    </lineage>
</organism>
<feature type="transmembrane region" description="Helical" evidence="5">
    <location>
        <begin position="386"/>
        <end position="411"/>
    </location>
</feature>
<evidence type="ECO:0000256" key="4">
    <source>
        <dbReference type="PROSITE-ProRule" id="PRU00169"/>
    </source>
</evidence>
<dbReference type="GO" id="GO:0000155">
    <property type="term" value="F:phosphorelay sensor kinase activity"/>
    <property type="evidence" value="ECO:0007669"/>
    <property type="project" value="InterPro"/>
</dbReference>
<dbReference type="Pfam" id="PF02518">
    <property type="entry name" value="HATPase_c"/>
    <property type="match status" value="1"/>
</dbReference>
<gene>
    <name evidence="8" type="ORF">Sango_0954500</name>
</gene>
<reference evidence="8" key="1">
    <citation type="submission" date="2020-06" db="EMBL/GenBank/DDBJ databases">
        <authorList>
            <person name="Li T."/>
            <person name="Hu X."/>
            <person name="Zhang T."/>
            <person name="Song X."/>
            <person name="Zhang H."/>
            <person name="Dai N."/>
            <person name="Sheng W."/>
            <person name="Hou X."/>
            <person name="Wei L."/>
        </authorList>
    </citation>
    <scope>NUCLEOTIDE SEQUENCE</scope>
    <source>
        <strain evidence="8">K16</strain>
        <tissue evidence="8">Leaf</tissue>
    </source>
</reference>
<keyword evidence="8" id="KW-0418">Kinase</keyword>
<dbReference type="SUPFAM" id="SSF55874">
    <property type="entry name" value="ATPase domain of HSP90 chaperone/DNA topoisomerase II/histidine kinase"/>
    <property type="match status" value="1"/>
</dbReference>
<dbReference type="InterPro" id="IPR003661">
    <property type="entry name" value="HisK_dim/P_dom"/>
</dbReference>
<evidence type="ECO:0000256" key="1">
    <source>
        <dbReference type="ARBA" id="ARBA00000085"/>
    </source>
</evidence>
<keyword evidence="9" id="KW-1185">Reference proteome</keyword>
<dbReference type="InterPro" id="IPR005467">
    <property type="entry name" value="His_kinase_dom"/>
</dbReference>
<dbReference type="Pfam" id="PF00512">
    <property type="entry name" value="HisKA"/>
    <property type="match status" value="1"/>
</dbReference>
<evidence type="ECO:0000259" key="7">
    <source>
        <dbReference type="PROSITE" id="PS50110"/>
    </source>
</evidence>
<dbReference type="InterPro" id="IPR001789">
    <property type="entry name" value="Sig_transdc_resp-reg_receiver"/>
</dbReference>
<dbReference type="SUPFAM" id="SSF52172">
    <property type="entry name" value="CheY-like"/>
    <property type="match status" value="1"/>
</dbReference>
<sequence length="1082" mass="120740">MRMKILVRPSSSSSEAYFYLFSPLRIHFDAKSWFIFLFHDMKPIWKMLLRLLCFLILLGLSSFMILNLSGITEKTESNEVMLSERLLNASFSQIENAAKLLDPLDSCVANLARTLVLSLDGAELTFDAIKTKIAPHLFLALSTIPHVSRVSYTGLDGLSFLYYRNDKDETFALFSNSSSSSSTSSSSSLSSLGCYAQPVDRDTGKLNGQVVSCDMGHVTQNVSSVQRSVNVSSSSSLVRREWGKGKELIFLYSATMDGRGLITIGYPAKVVADHFDGLQFYGGDFQLAMSSGQVIVESKLEDTRIDVRNGTVSVETVNTSNDVQDKSDYYSCRMGDGDGGQLSHFHMKIQRKTHIFYCSVLEVGGFESVYVLSFPDLESLAHKNGVLALVLLVCMLATIVISIGVFIIIILKSAKREMFLCDALIKQMESTQQAERKSMNKSLAFANASHDIRSSLAAISGLIDLCHETAKPHSDLSANLTQMNTCVVDLVGILNSVLDTSKIEAGKMQLQEEEFNIAELLEDVVNMYYLLGMKKGVDMVFDPCDGSIFKFNLVKGDRAKLKQILCNLLNNATKFTSEGHISVRAIAKKLSIENAIIASNRKSVLTCLSNLCFKNKGSFNTLEGLHTIQRDSNCMEYIFDVDDTGKGIPKDKQESVFENFVQVRLMGGEIKILDKEQGERGTCFRFNVFFIACHHIKCDIEERGASMNTNAYGYPIDVHHRLGGSLPPTRDGSRVILFLAGEERKRVSKRLIQSFGVKVLVVRNNQDLLYVLELIKKKRDLSLPSSETIVVDTLQKPSNNSNRSRPLSSSSKRSSGLILIVIDAKATSVSELRPVLANFRKEVQNCKFVWLENLVGRNNFEDYKTPPPYDHILSKPLHGSQLYHVLGLLPEFGGSIQLNIPEDKTIMTREVHHSSQGIRYSDQVITVPIQKNEVEQVVIHETNKESINEQLPLNGKNVLVVDDHKIQLKLSATVLRKLGASPHVCENGKDAYDLVCKTLKDKNEGVLCFDYIFMDCEMPVMDGFEATRLIREEEKVHGIHTPIIALTAYETPEEIGWTIEAGMDHHLVKPLQVTKVLELLQR</sequence>
<keyword evidence="3 4" id="KW-0597">Phosphoprotein</keyword>
<dbReference type="Pfam" id="PF00072">
    <property type="entry name" value="Response_reg"/>
    <property type="match status" value="1"/>
</dbReference>
<keyword evidence="5" id="KW-0472">Membrane</keyword>
<accession>A0AAE2BY75</accession>
<keyword evidence="5" id="KW-1133">Transmembrane helix</keyword>
<evidence type="ECO:0000313" key="9">
    <source>
        <dbReference type="Proteomes" id="UP001289374"/>
    </source>
</evidence>
<proteinExistence type="predicted"/>
<dbReference type="InterPro" id="IPR036890">
    <property type="entry name" value="HATPase_C_sf"/>
</dbReference>
<feature type="transmembrane region" description="Helical" evidence="5">
    <location>
        <begin position="355"/>
        <end position="374"/>
    </location>
</feature>
<reference evidence="8" key="2">
    <citation type="journal article" date="2024" name="Plant">
        <title>Genomic evolution and insights into agronomic trait innovations of Sesamum species.</title>
        <authorList>
            <person name="Miao H."/>
            <person name="Wang L."/>
            <person name="Qu L."/>
            <person name="Liu H."/>
            <person name="Sun Y."/>
            <person name="Le M."/>
            <person name="Wang Q."/>
            <person name="Wei S."/>
            <person name="Zheng Y."/>
            <person name="Lin W."/>
            <person name="Duan Y."/>
            <person name="Cao H."/>
            <person name="Xiong S."/>
            <person name="Wang X."/>
            <person name="Wei L."/>
            <person name="Li C."/>
            <person name="Ma Q."/>
            <person name="Ju M."/>
            <person name="Zhao R."/>
            <person name="Li G."/>
            <person name="Mu C."/>
            <person name="Tian Q."/>
            <person name="Mei H."/>
            <person name="Zhang T."/>
            <person name="Gao T."/>
            <person name="Zhang H."/>
        </authorList>
    </citation>
    <scope>NUCLEOTIDE SEQUENCE</scope>
    <source>
        <strain evidence="8">K16</strain>
    </source>
</reference>
<evidence type="ECO:0000256" key="2">
    <source>
        <dbReference type="ARBA" id="ARBA00012438"/>
    </source>
</evidence>
<evidence type="ECO:0000259" key="6">
    <source>
        <dbReference type="PROSITE" id="PS50109"/>
    </source>
</evidence>
<evidence type="ECO:0000256" key="5">
    <source>
        <dbReference type="SAM" id="Phobius"/>
    </source>
</evidence>
<dbReference type="PROSITE" id="PS50109">
    <property type="entry name" value="HIS_KIN"/>
    <property type="match status" value="1"/>
</dbReference>
<dbReference type="Proteomes" id="UP001289374">
    <property type="component" value="Unassembled WGS sequence"/>
</dbReference>
<feature type="domain" description="Response regulatory" evidence="7">
    <location>
        <begin position="957"/>
        <end position="1082"/>
    </location>
</feature>
<dbReference type="Gene3D" id="3.40.50.2300">
    <property type="match status" value="1"/>
</dbReference>
<feature type="domain" description="Histidine kinase" evidence="6">
    <location>
        <begin position="447"/>
        <end position="667"/>
    </location>
</feature>
<dbReference type="InterPro" id="IPR011006">
    <property type="entry name" value="CheY-like_superfamily"/>
</dbReference>